<evidence type="ECO:0000256" key="8">
    <source>
        <dbReference type="ARBA" id="ARBA00022989"/>
    </source>
</evidence>
<comment type="caution">
    <text evidence="10">The sequence shown here is derived from an EMBL/GenBank/DDBJ whole genome shotgun (WGS) entry which is preliminary data.</text>
</comment>
<dbReference type="Proteomes" id="UP001607302">
    <property type="component" value="Unassembled WGS sequence"/>
</dbReference>
<keyword evidence="8" id="KW-1133">Transmembrane helix</keyword>
<evidence type="ECO:0000256" key="2">
    <source>
        <dbReference type="ARBA" id="ARBA00021200"/>
    </source>
</evidence>
<keyword evidence="11" id="KW-1185">Reference proteome</keyword>
<evidence type="ECO:0000256" key="3">
    <source>
        <dbReference type="ARBA" id="ARBA00022448"/>
    </source>
</evidence>
<keyword evidence="3" id="KW-0813">Transport</keyword>
<evidence type="ECO:0000313" key="10">
    <source>
        <dbReference type="EMBL" id="KAL2733931.1"/>
    </source>
</evidence>
<keyword evidence="6" id="KW-0732">Signal</keyword>
<comment type="subcellular location">
    <subcellularLocation>
        <location evidence="1">Cell membrane</location>
        <topology evidence="1">Single-pass type I membrane protein</topology>
    </subcellularLocation>
</comment>
<proteinExistence type="predicted"/>
<dbReference type="PANTHER" id="PTHR14995">
    <property type="entry name" value="AMNIONLESS"/>
    <property type="match status" value="1"/>
</dbReference>
<reference evidence="10 11" key="1">
    <citation type="journal article" date="2024" name="Ann. Entomol. Soc. Am.">
        <title>Genomic analyses of the southern and eastern yellowjacket wasps (Hymenoptera: Vespidae) reveal evolutionary signatures of social life.</title>
        <authorList>
            <person name="Catto M.A."/>
            <person name="Caine P.B."/>
            <person name="Orr S.E."/>
            <person name="Hunt B.G."/>
            <person name="Goodisman M.A.D."/>
        </authorList>
    </citation>
    <scope>NUCLEOTIDE SEQUENCE [LARGE SCALE GENOMIC DNA]</scope>
    <source>
        <strain evidence="10">233</strain>
        <tissue evidence="10">Head and thorax</tissue>
    </source>
</reference>
<dbReference type="AlphaFoldDB" id="A0ABD2BMB8"/>
<dbReference type="GO" id="GO:0005886">
    <property type="term" value="C:plasma membrane"/>
    <property type="evidence" value="ECO:0007669"/>
    <property type="project" value="UniProtKB-SubCell"/>
</dbReference>
<evidence type="ECO:0000256" key="9">
    <source>
        <dbReference type="ARBA" id="ARBA00023136"/>
    </source>
</evidence>
<keyword evidence="7" id="KW-0653">Protein transport</keyword>
<evidence type="ECO:0000256" key="1">
    <source>
        <dbReference type="ARBA" id="ARBA00004251"/>
    </source>
</evidence>
<keyword evidence="4" id="KW-1003">Cell membrane</keyword>
<gene>
    <name evidence="10" type="ORF">V1478_003629</name>
</gene>
<organism evidence="10 11">
    <name type="scientific">Vespula squamosa</name>
    <name type="common">Southern yellow jacket</name>
    <name type="synonym">Wasp</name>
    <dbReference type="NCBI Taxonomy" id="30214"/>
    <lineage>
        <taxon>Eukaryota</taxon>
        <taxon>Metazoa</taxon>
        <taxon>Ecdysozoa</taxon>
        <taxon>Arthropoda</taxon>
        <taxon>Hexapoda</taxon>
        <taxon>Insecta</taxon>
        <taxon>Pterygota</taxon>
        <taxon>Neoptera</taxon>
        <taxon>Endopterygota</taxon>
        <taxon>Hymenoptera</taxon>
        <taxon>Apocrita</taxon>
        <taxon>Aculeata</taxon>
        <taxon>Vespoidea</taxon>
        <taxon>Vespidae</taxon>
        <taxon>Vespinae</taxon>
        <taxon>Vespula</taxon>
    </lineage>
</organism>
<keyword evidence="9" id="KW-0472">Membrane</keyword>
<keyword evidence="5" id="KW-0812">Transmembrane</keyword>
<name>A0ABD2BMB8_VESSQ</name>
<protein>
    <recommendedName>
        <fullName evidence="2">Protein amnionless</fullName>
    </recommendedName>
</protein>
<sequence>MFPQQIEDAQRKRKMHEGWKGICPRSVQPGSTLKVFDTSHKPHMFTIYEKIDVDICYFWFTVLSLEEKMMTLNVIIFSVFAILEGTVLAMEEPPSSSSTHTQRLSQAISDLVYDEPAEKRAYTYVSEYKRLPVYNFGLGKRWADTNDGKRGRPFSFGLGKRIKPYSFGLGKRNDNQFEYQPLRSLDYLPVEAYERYLTRDNDDDQLLDYIQEKRGNRLYSFGLGKRNWDVSPADDSMPTGKRPNDVTGQRYMFGLGKRMLEEEDACIKYLQIVFFLSLNEFIFAIEKQWIADFEWQNEKNWDHIPKIDGHVIFPLETRHAVGLAKSVDLKLSRIDLPREGSLVLFRNGKLELSESKNSETKISRWLKEGKFFWVDPDNWNGVSEAAPHMERIPCRQDDVVLPGTDRTFNIHLPAKNVQVESIRLSNHKYPSTWWDWEEMQKKKEFLGGFLSVKYSQYGCEKCLCQDGSYDYLKEICAIQGPKCGFAACEYPLKIEGHCCLYCGGRVTIPKGASLAMIRSLADEVLEQRATSLAWYVRRTWTNNIEVLLKEKTEYTGVDTLVALKDLQTKLHNENIEILYTENPGAPLKDSRLATIVLSEISEAWSSMKEKSHKPFGFARFENVLEGNVRINDSQTRREEHEMNEELITEKELLDEEGTSGGGNFENPLYRSKRDKNFKIEERELIDVDLPLSLTSLKKRATEHDDDDIEMDIEQ</sequence>
<dbReference type="Pfam" id="PF14828">
    <property type="entry name" value="Amnionless"/>
    <property type="match status" value="1"/>
</dbReference>
<evidence type="ECO:0000256" key="7">
    <source>
        <dbReference type="ARBA" id="ARBA00022927"/>
    </source>
</evidence>
<evidence type="ECO:0000256" key="6">
    <source>
        <dbReference type="ARBA" id="ARBA00022729"/>
    </source>
</evidence>
<dbReference type="InterPro" id="IPR026112">
    <property type="entry name" value="AMN"/>
</dbReference>
<evidence type="ECO:0000256" key="4">
    <source>
        <dbReference type="ARBA" id="ARBA00022475"/>
    </source>
</evidence>
<dbReference type="PANTHER" id="PTHR14995:SF2">
    <property type="entry name" value="PROTEIN AMNIONLESS"/>
    <property type="match status" value="1"/>
</dbReference>
<evidence type="ECO:0000256" key="5">
    <source>
        <dbReference type="ARBA" id="ARBA00022692"/>
    </source>
</evidence>
<dbReference type="EMBL" id="JAUDFV010000074">
    <property type="protein sequence ID" value="KAL2733931.1"/>
    <property type="molecule type" value="Genomic_DNA"/>
</dbReference>
<evidence type="ECO:0000313" key="11">
    <source>
        <dbReference type="Proteomes" id="UP001607302"/>
    </source>
</evidence>
<dbReference type="GO" id="GO:0015031">
    <property type="term" value="P:protein transport"/>
    <property type="evidence" value="ECO:0007669"/>
    <property type="project" value="UniProtKB-KW"/>
</dbReference>
<accession>A0ABD2BMB8</accession>